<reference evidence="2" key="1">
    <citation type="submission" date="2016-03" db="EMBL/GenBank/DDBJ databases">
        <authorList>
            <person name="Ploux O."/>
        </authorList>
    </citation>
    <scope>NUCLEOTIDE SEQUENCE</scope>
    <source>
        <strain evidence="2">UC10</strain>
    </source>
</reference>
<dbReference type="EMBL" id="FLTS01000001">
    <property type="protein sequence ID" value="SBV36323.1"/>
    <property type="molecule type" value="Genomic_DNA"/>
</dbReference>
<feature type="domain" description="WGR" evidence="1">
    <location>
        <begin position="11"/>
        <end position="83"/>
    </location>
</feature>
<dbReference type="InterPro" id="IPR008893">
    <property type="entry name" value="WGR_domain"/>
</dbReference>
<dbReference type="CDD" id="cd07996">
    <property type="entry name" value="WGR_MMR_like"/>
    <property type="match status" value="1"/>
</dbReference>
<dbReference type="SUPFAM" id="SSF142921">
    <property type="entry name" value="WGR domain-like"/>
    <property type="match status" value="1"/>
</dbReference>
<sequence>MQPAAATIGTMRVYLQQPPSGNESPRYVQLSLMPDLLGGWELLRETGQTGGRSQLRRELFLQQDEARHAFEKARDTQLKRGFQVVFTSGEPHP</sequence>
<accession>A0A1Y5Q269</accession>
<name>A0A1Y5Q269_9GAMM</name>
<dbReference type="Pfam" id="PF05406">
    <property type="entry name" value="WGR"/>
    <property type="match status" value="1"/>
</dbReference>
<organism evidence="2">
    <name type="scientific">uncultured Stenotrophomonas sp</name>
    <dbReference type="NCBI Taxonomy" id="165438"/>
    <lineage>
        <taxon>Bacteria</taxon>
        <taxon>Pseudomonadati</taxon>
        <taxon>Pseudomonadota</taxon>
        <taxon>Gammaproteobacteria</taxon>
        <taxon>Lysobacterales</taxon>
        <taxon>Lysobacteraceae</taxon>
        <taxon>Stenotrophomonas</taxon>
        <taxon>environmental samples</taxon>
    </lineage>
</organism>
<dbReference type="InterPro" id="IPR036930">
    <property type="entry name" value="WGR_dom_sf"/>
</dbReference>
<dbReference type="AlphaFoldDB" id="A0A1Y5Q269"/>
<gene>
    <name evidence="2" type="ORF">STPYR_11253</name>
</gene>
<evidence type="ECO:0000259" key="1">
    <source>
        <dbReference type="Pfam" id="PF05406"/>
    </source>
</evidence>
<proteinExistence type="predicted"/>
<dbReference type="InterPro" id="IPR049809">
    <property type="entry name" value="YehF/YfeS-like_WGR"/>
</dbReference>
<protein>
    <recommendedName>
        <fullName evidence="1">WGR domain-containing protein</fullName>
    </recommendedName>
</protein>
<evidence type="ECO:0000313" key="2">
    <source>
        <dbReference type="EMBL" id="SBV36323.1"/>
    </source>
</evidence>